<dbReference type="EMBL" id="AP026800">
    <property type="protein sequence ID" value="BDR54873.1"/>
    <property type="molecule type" value="Genomic_DNA"/>
</dbReference>
<feature type="compositionally biased region" description="Basic and acidic residues" evidence="1">
    <location>
        <begin position="1"/>
        <end position="15"/>
    </location>
</feature>
<sequence length="695" mass="79204">MADEARNNRGHEGGNHRGSGYGHSGGSHRGNQGHGGFKGRGSRGDHYGNRGSGYRSHDRNDQGNDSGEGRYSERKSQGNFRRDDRQGYRGHDEHRSNYRNGDDRRSGYQGRDDRKGGYKGRDDQRSGYQGQDRGERRGGYQRFNKDDRGQRDDRRGSYQRYDRDDRQGGYQRRDHDDRRGNYQHRDHDDRRGGYQRHDRDDRQSGYNRNGRDDRRGGFNRGGKDNSKWEDRRNHNSQGERGHSYRDRDQHRDGGRSYDRRGEQGRDFRRDDRRQGSGRRDWQERSGQDRRNNGRNFDRNNSYQDGPRRNSDGTVSYPSQNPYTDARPGEPSMPKGLEWSMLSKDDKERLRGLSKEHAENIGLHILAAYALEESEPDRALDHAKWVARQASRVDIARETLALVAYRQGDYKLALREFRTAFRMNGYLDYLPFIADCERGLGNPRKAIEEATSYEAKALRGESKAEMFLVYAGALADLGLFDQAVQTVHQLAGAKGLNGDYRMRAVQAEQFFLDQAGHSDQAQSLDSLLDKLEAQYADEDDDEDSEMEIIVDNDLEHANDAMFESLDILTEKEYYKQHRYEPVDEDDADEAENTSEPVEEVAVGETLDQDAQSENSQESDEQAEQETTPTESTAESLESDQPQAVAIQEEVSDEATQTPVQLVVPALDPSDQTSANEVSASTEQGADGASKDSEQEA</sequence>
<organism evidence="2 3">
    <name type="scientific">Bombiscardovia apis</name>
    <dbReference type="NCBI Taxonomy" id="2932182"/>
    <lineage>
        <taxon>Bacteria</taxon>
        <taxon>Bacillati</taxon>
        <taxon>Actinomycetota</taxon>
        <taxon>Actinomycetes</taxon>
        <taxon>Bifidobacteriales</taxon>
        <taxon>Bifidobacteriaceae</taxon>
        <taxon>Bombiscardovia</taxon>
    </lineage>
</organism>
<keyword evidence="2" id="KW-0067">ATP-binding</keyword>
<accession>A0ABN6SHY2</accession>
<dbReference type="Gene3D" id="1.25.40.10">
    <property type="entry name" value="Tetratricopeptide repeat domain"/>
    <property type="match status" value="1"/>
</dbReference>
<gene>
    <name evidence="2" type="ORF">KIMH_09840</name>
</gene>
<keyword evidence="2" id="KW-0347">Helicase</keyword>
<dbReference type="GO" id="GO:0004386">
    <property type="term" value="F:helicase activity"/>
    <property type="evidence" value="ECO:0007669"/>
    <property type="project" value="UniProtKB-KW"/>
</dbReference>
<dbReference type="RefSeq" id="WP_317642377.1">
    <property type="nucleotide sequence ID" value="NZ_AP026800.1"/>
</dbReference>
<name>A0ABN6SHY2_9BIFI</name>
<keyword evidence="2" id="KW-0547">Nucleotide-binding</keyword>
<keyword evidence="3" id="KW-1185">Reference proteome</keyword>
<proteinExistence type="predicted"/>
<reference evidence="2 3" key="1">
    <citation type="journal article" date="2023" name="Microbiol. Spectr.">
        <title>Symbiosis of Carpenter Bees with Uncharacterized Lactic Acid Bacteria Showing NAD Auxotrophy.</title>
        <authorList>
            <person name="Kawasaki S."/>
            <person name="Ozawa K."/>
            <person name="Mori T."/>
            <person name="Yamamoto A."/>
            <person name="Ito M."/>
            <person name="Ohkuma M."/>
            <person name="Sakamoto M."/>
            <person name="Matsutani M."/>
        </authorList>
    </citation>
    <scope>NUCLEOTIDE SEQUENCE [LARGE SCALE GENOMIC DNA]</scope>
    <source>
        <strain evidence="2 3">KimH</strain>
    </source>
</reference>
<dbReference type="InterPro" id="IPR011990">
    <property type="entry name" value="TPR-like_helical_dom_sf"/>
</dbReference>
<evidence type="ECO:0000313" key="3">
    <source>
        <dbReference type="Proteomes" id="UP001321748"/>
    </source>
</evidence>
<keyword evidence="2" id="KW-0378">Hydrolase</keyword>
<dbReference type="Proteomes" id="UP001321748">
    <property type="component" value="Chromosome"/>
</dbReference>
<feature type="compositionally biased region" description="Polar residues" evidence="1">
    <location>
        <begin position="668"/>
        <end position="682"/>
    </location>
</feature>
<feature type="compositionally biased region" description="Gly residues" evidence="1">
    <location>
        <begin position="16"/>
        <end position="39"/>
    </location>
</feature>
<feature type="compositionally biased region" description="Acidic residues" evidence="1">
    <location>
        <begin position="581"/>
        <end position="597"/>
    </location>
</feature>
<evidence type="ECO:0000256" key="1">
    <source>
        <dbReference type="SAM" id="MobiDB-lite"/>
    </source>
</evidence>
<dbReference type="SUPFAM" id="SSF48452">
    <property type="entry name" value="TPR-like"/>
    <property type="match status" value="1"/>
</dbReference>
<feature type="compositionally biased region" description="Basic and acidic residues" evidence="1">
    <location>
        <begin position="55"/>
        <end position="125"/>
    </location>
</feature>
<feature type="region of interest" description="Disordered" evidence="1">
    <location>
        <begin position="1"/>
        <end position="338"/>
    </location>
</feature>
<feature type="compositionally biased region" description="Polar residues" evidence="1">
    <location>
        <begin position="623"/>
        <end position="640"/>
    </location>
</feature>
<feature type="region of interest" description="Disordered" evidence="1">
    <location>
        <begin position="579"/>
        <end position="695"/>
    </location>
</feature>
<feature type="compositionally biased region" description="Basic and acidic residues" evidence="1">
    <location>
        <begin position="132"/>
        <end position="297"/>
    </location>
</feature>
<protein>
    <submittedName>
        <fullName evidence="2">Helicase</fullName>
    </submittedName>
</protein>
<feature type="compositionally biased region" description="Polar residues" evidence="1">
    <location>
        <begin position="311"/>
        <end position="322"/>
    </location>
</feature>
<evidence type="ECO:0000313" key="2">
    <source>
        <dbReference type="EMBL" id="BDR54873.1"/>
    </source>
</evidence>